<organism evidence="1 2">
    <name type="scientific">Pseudomonas juntendi</name>
    <dbReference type="NCBI Taxonomy" id="2666183"/>
    <lineage>
        <taxon>Bacteria</taxon>
        <taxon>Pseudomonadati</taxon>
        <taxon>Pseudomonadota</taxon>
        <taxon>Gammaproteobacteria</taxon>
        <taxon>Pseudomonadales</taxon>
        <taxon>Pseudomonadaceae</taxon>
        <taxon>Pseudomonas</taxon>
    </lineage>
</organism>
<gene>
    <name evidence="1" type="ORF">H4B97_11100</name>
</gene>
<reference evidence="1 2" key="1">
    <citation type="submission" date="2020-07" db="EMBL/GenBank/DDBJ databases">
        <title>Diversity of carbapenemase encoding genes among Pseudomonas putida group clinical isolates in a tertiary Brazilian hospital.</title>
        <authorList>
            <person name="Alberto-Lei F."/>
            <person name="Nodari C.S."/>
            <person name="Streling A.P."/>
            <person name="Paulino J.T."/>
            <person name="Bessa-Neto F.O."/>
            <person name="Cayo R."/>
            <person name="Gales A.C."/>
        </authorList>
    </citation>
    <scope>NUCLEOTIDE SEQUENCE [LARGE SCALE GENOMIC DNA]</scope>
    <source>
        <strain evidence="1 2">12273</strain>
    </source>
</reference>
<sequence>MQRLTLAHFVLIPRYRFQSSIDARKSKGNRLCWESVARERASVALD</sequence>
<evidence type="ECO:0000313" key="1">
    <source>
        <dbReference type="EMBL" id="MBA6143012.1"/>
    </source>
</evidence>
<comment type="caution">
    <text evidence="1">The sequence shown here is derived from an EMBL/GenBank/DDBJ whole genome shotgun (WGS) entry which is preliminary data.</text>
</comment>
<proteinExistence type="predicted"/>
<name>A0A7W2LLF5_9PSED</name>
<dbReference type="RefSeq" id="WP_155273755.1">
    <property type="nucleotide sequence ID" value="NZ_BQHP01000015.1"/>
</dbReference>
<accession>A0A7W2LLF5</accession>
<protein>
    <submittedName>
        <fullName evidence="1">Uncharacterized protein</fullName>
    </submittedName>
</protein>
<dbReference type="AlphaFoldDB" id="A0A7W2LLF5"/>
<evidence type="ECO:0000313" key="2">
    <source>
        <dbReference type="Proteomes" id="UP000590738"/>
    </source>
</evidence>
<dbReference type="Proteomes" id="UP000590738">
    <property type="component" value="Unassembled WGS sequence"/>
</dbReference>
<dbReference type="EMBL" id="JACGCZ010000015">
    <property type="protein sequence ID" value="MBA6143012.1"/>
    <property type="molecule type" value="Genomic_DNA"/>
</dbReference>